<proteinExistence type="predicted"/>
<evidence type="ECO:0000313" key="1">
    <source>
        <dbReference type="EMBL" id="KAG5601500.1"/>
    </source>
</evidence>
<comment type="caution">
    <text evidence="1">The sequence shown here is derived from an EMBL/GenBank/DDBJ whole genome shotgun (WGS) entry which is preliminary data.</text>
</comment>
<dbReference type="OrthoDB" id="10309306at2759"/>
<protein>
    <submittedName>
        <fullName evidence="1">Uncharacterized protein</fullName>
    </submittedName>
</protein>
<dbReference type="EMBL" id="JACXVP010000006">
    <property type="protein sequence ID" value="KAG5601500.1"/>
    <property type="molecule type" value="Genomic_DNA"/>
</dbReference>
<dbReference type="AlphaFoldDB" id="A0A9J5YQW1"/>
<sequence length="84" mass="9450">MLAENSLEAFTFLAALVKRTFPLHFHPLFAAPREKHLEYFHFISDEKAPGVRMVRETLGVGVQTSTNLIEDNLIVQAVLRASVV</sequence>
<organism evidence="1 2">
    <name type="scientific">Solanum commersonii</name>
    <name type="common">Commerson's wild potato</name>
    <name type="synonym">Commerson's nightshade</name>
    <dbReference type="NCBI Taxonomy" id="4109"/>
    <lineage>
        <taxon>Eukaryota</taxon>
        <taxon>Viridiplantae</taxon>
        <taxon>Streptophyta</taxon>
        <taxon>Embryophyta</taxon>
        <taxon>Tracheophyta</taxon>
        <taxon>Spermatophyta</taxon>
        <taxon>Magnoliopsida</taxon>
        <taxon>eudicotyledons</taxon>
        <taxon>Gunneridae</taxon>
        <taxon>Pentapetalae</taxon>
        <taxon>asterids</taxon>
        <taxon>lamiids</taxon>
        <taxon>Solanales</taxon>
        <taxon>Solanaceae</taxon>
        <taxon>Solanoideae</taxon>
        <taxon>Solaneae</taxon>
        <taxon>Solanum</taxon>
    </lineage>
</organism>
<evidence type="ECO:0000313" key="2">
    <source>
        <dbReference type="Proteomes" id="UP000824120"/>
    </source>
</evidence>
<dbReference type="Proteomes" id="UP000824120">
    <property type="component" value="Chromosome 6"/>
</dbReference>
<reference evidence="1 2" key="1">
    <citation type="submission" date="2020-09" db="EMBL/GenBank/DDBJ databases">
        <title>De no assembly of potato wild relative species, Solanum commersonii.</title>
        <authorList>
            <person name="Cho K."/>
        </authorList>
    </citation>
    <scope>NUCLEOTIDE SEQUENCE [LARGE SCALE GENOMIC DNA]</scope>
    <source>
        <strain evidence="1">LZ3.2</strain>
        <tissue evidence="1">Leaf</tissue>
    </source>
</reference>
<gene>
    <name evidence="1" type="ORF">H5410_032870</name>
</gene>
<keyword evidence="2" id="KW-1185">Reference proteome</keyword>
<accession>A0A9J5YQW1</accession>
<name>A0A9J5YQW1_SOLCO</name>